<organism evidence="7 8">
    <name type="scientific">Pseudoxanthomonas broegbernensis</name>
    <dbReference type="NCBI Taxonomy" id="83619"/>
    <lineage>
        <taxon>Bacteria</taxon>
        <taxon>Pseudomonadati</taxon>
        <taxon>Pseudomonadota</taxon>
        <taxon>Gammaproteobacteria</taxon>
        <taxon>Lysobacterales</taxon>
        <taxon>Lysobacteraceae</taxon>
        <taxon>Pseudoxanthomonas</taxon>
    </lineage>
</organism>
<dbReference type="Gene3D" id="1.25.40.10">
    <property type="entry name" value="Tetratricopeptide repeat domain"/>
    <property type="match status" value="2"/>
</dbReference>
<feature type="domain" description="Protein kinase" evidence="6">
    <location>
        <begin position="76"/>
        <end position="340"/>
    </location>
</feature>
<dbReference type="InterPro" id="IPR011009">
    <property type="entry name" value="Kinase-like_dom_sf"/>
</dbReference>
<evidence type="ECO:0000313" key="8">
    <source>
        <dbReference type="Proteomes" id="UP000462066"/>
    </source>
</evidence>
<dbReference type="EMBL" id="MWIP01000003">
    <property type="protein sequence ID" value="KAF1687227.1"/>
    <property type="molecule type" value="Genomic_DNA"/>
</dbReference>
<name>A0A7V8GNS7_9GAMM</name>
<evidence type="ECO:0000259" key="6">
    <source>
        <dbReference type="PROSITE" id="PS50011"/>
    </source>
</evidence>
<evidence type="ECO:0000256" key="3">
    <source>
        <dbReference type="ARBA" id="ARBA00022777"/>
    </source>
</evidence>
<dbReference type="Proteomes" id="UP000462066">
    <property type="component" value="Unassembled WGS sequence"/>
</dbReference>
<evidence type="ECO:0000256" key="1">
    <source>
        <dbReference type="ARBA" id="ARBA00022679"/>
    </source>
</evidence>
<dbReference type="SUPFAM" id="SSF56112">
    <property type="entry name" value="Protein kinase-like (PK-like)"/>
    <property type="match status" value="1"/>
</dbReference>
<gene>
    <name evidence="7" type="ORF">B1992_04380</name>
</gene>
<comment type="caution">
    <text evidence="7">The sequence shown here is derived from an EMBL/GenBank/DDBJ whole genome shotgun (WGS) entry which is preliminary data.</text>
</comment>
<sequence length="872" mass="94264">MPAMDAEALAQWRIADALFDQWLDLPEAGRDAWLAAQAPDPPVRRRLERMIAAHRRPDAALDARDGGLAGRRFGDWTLEEELGRGGMAVVHRAWREQGMARQQAAVKVLTLGALGATGRERFQREAQILARLNHPNVTALVDSGVAEDGTCWLAIPLVEGERIDRWCAARGLDARTIVRLYLQVCDAAAYAHRNLVIHRDLKPSNVLVDAGGHVRLLDFGIGQFADAGGERTQTLWRALTPGYAAPEQLRGAPPTTAVDVYGLGALLHRLLTGRAPQGTAEGAQTTRPSLLVRSAGDAYHRHYVPLRNDLDRVLLKALAEEPGQRYPSAEALAADLRRWLEGRPILAQKPRLGYRLRKFVLRNTLGVATACLLAATVAAGIGATVWQADLARREAAHARDRAQRAEAVRDFLGNAFVSTRPAQGRVPDMLEVVAASARGARETLAATDPLAAADVLLLTGTVRANLDAIDEAEADLRQALGLLAPHEARAASELSRAHWELGRIARHRGDRDAAREHIQRTVALNALWDAPANERIRARISLGETLLAEEPARAEALFREIVAEIQGTELEDSLRHLNALNGLSIALATPGHDARTRLPIQEERLRIARKIYDDDSGGYAFTLTDVTHTFAGLGMFDRAEALAREAVAVADRTRQRPAELKAMTRCNLALVLQQRGRLQEALPLYDAGNTLLLAGSHQGLATERCFRGSAYVRAALGQHRDALDDLRHAGALLARHRRTLHPDALAGCGLAASVHLRGGDRAAAAHELAQCTPPDGADPPLALAQARAELLLAQGDTAGATCLAAELRGRHRPAEAARDWMRPWMLSMLLARQAGDAAAQAALATEASGFLRSPPLAACFAAPTEADCLALP</sequence>
<evidence type="ECO:0000256" key="4">
    <source>
        <dbReference type="ARBA" id="ARBA00022840"/>
    </source>
</evidence>
<keyword evidence="8" id="KW-1185">Reference proteome</keyword>
<dbReference type="Gene3D" id="1.10.510.10">
    <property type="entry name" value="Transferase(Phosphotransferase) domain 1"/>
    <property type="match status" value="1"/>
</dbReference>
<keyword evidence="2 5" id="KW-0547">Nucleotide-binding</keyword>
<dbReference type="InterPro" id="IPR011990">
    <property type="entry name" value="TPR-like_helical_dom_sf"/>
</dbReference>
<dbReference type="PANTHER" id="PTHR43289:SF34">
    <property type="entry name" value="SERINE_THREONINE-PROTEIN KINASE YBDM-RELATED"/>
    <property type="match status" value="1"/>
</dbReference>
<evidence type="ECO:0000256" key="2">
    <source>
        <dbReference type="ARBA" id="ARBA00022741"/>
    </source>
</evidence>
<dbReference type="CDD" id="cd14014">
    <property type="entry name" value="STKc_PknB_like"/>
    <property type="match status" value="1"/>
</dbReference>
<keyword evidence="1" id="KW-0808">Transferase</keyword>
<dbReference type="PROSITE" id="PS50011">
    <property type="entry name" value="PROTEIN_KINASE_DOM"/>
    <property type="match status" value="1"/>
</dbReference>
<keyword evidence="3" id="KW-0418">Kinase</keyword>
<dbReference type="SMART" id="SM00220">
    <property type="entry name" value="S_TKc"/>
    <property type="match status" value="1"/>
</dbReference>
<dbReference type="PROSITE" id="PS00108">
    <property type="entry name" value="PROTEIN_KINASE_ST"/>
    <property type="match status" value="1"/>
</dbReference>
<dbReference type="InterPro" id="IPR008271">
    <property type="entry name" value="Ser/Thr_kinase_AS"/>
</dbReference>
<feature type="binding site" evidence="5">
    <location>
        <position position="107"/>
    </location>
    <ligand>
        <name>ATP</name>
        <dbReference type="ChEBI" id="CHEBI:30616"/>
    </ligand>
</feature>
<evidence type="ECO:0000256" key="5">
    <source>
        <dbReference type="PROSITE-ProRule" id="PRU10141"/>
    </source>
</evidence>
<dbReference type="PROSITE" id="PS00107">
    <property type="entry name" value="PROTEIN_KINASE_ATP"/>
    <property type="match status" value="1"/>
</dbReference>
<proteinExistence type="predicted"/>
<reference evidence="7 8" key="1">
    <citation type="submission" date="2017-10" db="EMBL/GenBank/DDBJ databases">
        <title>Whole genome sequencing of Pseudoxanthomonas broegbernensis DSM 12573(T).</title>
        <authorList>
            <person name="Kumar S."/>
            <person name="Bansal K."/>
            <person name="Kaur A."/>
            <person name="Patil P."/>
            <person name="Sharma S."/>
            <person name="Patil P.B."/>
        </authorList>
    </citation>
    <scope>NUCLEOTIDE SEQUENCE [LARGE SCALE GENOMIC DNA]</scope>
    <source>
        <strain evidence="7 8">DSM 12573</strain>
    </source>
</reference>
<dbReference type="InterPro" id="IPR017441">
    <property type="entry name" value="Protein_kinase_ATP_BS"/>
</dbReference>
<dbReference type="GO" id="GO:0004674">
    <property type="term" value="F:protein serine/threonine kinase activity"/>
    <property type="evidence" value="ECO:0007669"/>
    <property type="project" value="TreeGrafter"/>
</dbReference>
<dbReference type="AlphaFoldDB" id="A0A7V8GNS7"/>
<accession>A0A7V8GNS7</accession>
<keyword evidence="4 5" id="KW-0067">ATP-binding</keyword>
<protein>
    <recommendedName>
        <fullName evidence="6">Protein kinase domain-containing protein</fullName>
    </recommendedName>
</protein>
<evidence type="ECO:0000313" key="7">
    <source>
        <dbReference type="EMBL" id="KAF1687227.1"/>
    </source>
</evidence>
<dbReference type="GO" id="GO:0005524">
    <property type="term" value="F:ATP binding"/>
    <property type="evidence" value="ECO:0007669"/>
    <property type="project" value="UniProtKB-UniRule"/>
</dbReference>
<dbReference type="Gene3D" id="3.30.200.20">
    <property type="entry name" value="Phosphorylase Kinase, domain 1"/>
    <property type="match status" value="1"/>
</dbReference>
<dbReference type="Pfam" id="PF00069">
    <property type="entry name" value="Pkinase"/>
    <property type="match status" value="1"/>
</dbReference>
<dbReference type="InterPro" id="IPR000719">
    <property type="entry name" value="Prot_kinase_dom"/>
</dbReference>
<dbReference type="SUPFAM" id="SSF48452">
    <property type="entry name" value="TPR-like"/>
    <property type="match status" value="2"/>
</dbReference>
<dbReference type="PANTHER" id="PTHR43289">
    <property type="entry name" value="MITOGEN-ACTIVATED PROTEIN KINASE KINASE KINASE 20-RELATED"/>
    <property type="match status" value="1"/>
</dbReference>